<accession>A0A9P4UHW7</accession>
<evidence type="ECO:0000313" key="4">
    <source>
        <dbReference type="Proteomes" id="UP000799441"/>
    </source>
</evidence>
<evidence type="ECO:0008006" key="5">
    <source>
        <dbReference type="Google" id="ProtNLM"/>
    </source>
</evidence>
<dbReference type="OrthoDB" id="4158994at2759"/>
<evidence type="ECO:0000313" key="3">
    <source>
        <dbReference type="EMBL" id="KAF2716202.1"/>
    </source>
</evidence>
<dbReference type="EMBL" id="MU003887">
    <property type="protein sequence ID" value="KAF2716202.1"/>
    <property type="molecule type" value="Genomic_DNA"/>
</dbReference>
<feature type="region of interest" description="Disordered" evidence="1">
    <location>
        <begin position="760"/>
        <end position="794"/>
    </location>
</feature>
<feature type="region of interest" description="Disordered" evidence="1">
    <location>
        <begin position="1"/>
        <end position="135"/>
    </location>
</feature>
<dbReference type="AlphaFoldDB" id="A0A9P4UHW7"/>
<name>A0A9P4UHW7_9PEZI</name>
<feature type="compositionally biased region" description="Gly residues" evidence="1">
    <location>
        <begin position="961"/>
        <end position="977"/>
    </location>
</feature>
<proteinExistence type="predicted"/>
<organism evidence="3 4">
    <name type="scientific">Polychaeton citri CBS 116435</name>
    <dbReference type="NCBI Taxonomy" id="1314669"/>
    <lineage>
        <taxon>Eukaryota</taxon>
        <taxon>Fungi</taxon>
        <taxon>Dikarya</taxon>
        <taxon>Ascomycota</taxon>
        <taxon>Pezizomycotina</taxon>
        <taxon>Dothideomycetes</taxon>
        <taxon>Dothideomycetidae</taxon>
        <taxon>Capnodiales</taxon>
        <taxon>Capnodiaceae</taxon>
        <taxon>Polychaeton</taxon>
    </lineage>
</organism>
<feature type="compositionally biased region" description="Low complexity" evidence="1">
    <location>
        <begin position="621"/>
        <end position="630"/>
    </location>
</feature>
<keyword evidence="2" id="KW-0812">Transmembrane</keyword>
<dbReference type="Proteomes" id="UP000799441">
    <property type="component" value="Unassembled WGS sequence"/>
</dbReference>
<feature type="compositionally biased region" description="Basic and acidic residues" evidence="1">
    <location>
        <begin position="412"/>
        <end position="423"/>
    </location>
</feature>
<keyword evidence="2" id="KW-0472">Membrane</keyword>
<evidence type="ECO:0000256" key="1">
    <source>
        <dbReference type="SAM" id="MobiDB-lite"/>
    </source>
</evidence>
<gene>
    <name evidence="3" type="ORF">K431DRAFT_289619</name>
</gene>
<feature type="region of interest" description="Disordered" evidence="1">
    <location>
        <begin position="951"/>
        <end position="1007"/>
    </location>
</feature>
<reference evidence="3" key="1">
    <citation type="journal article" date="2020" name="Stud. Mycol.">
        <title>101 Dothideomycetes genomes: a test case for predicting lifestyles and emergence of pathogens.</title>
        <authorList>
            <person name="Haridas S."/>
            <person name="Albert R."/>
            <person name="Binder M."/>
            <person name="Bloem J."/>
            <person name="Labutti K."/>
            <person name="Salamov A."/>
            <person name="Andreopoulos B."/>
            <person name="Baker S."/>
            <person name="Barry K."/>
            <person name="Bills G."/>
            <person name="Bluhm B."/>
            <person name="Cannon C."/>
            <person name="Castanera R."/>
            <person name="Culley D."/>
            <person name="Daum C."/>
            <person name="Ezra D."/>
            <person name="Gonzalez J."/>
            <person name="Henrissat B."/>
            <person name="Kuo A."/>
            <person name="Liang C."/>
            <person name="Lipzen A."/>
            <person name="Lutzoni F."/>
            <person name="Magnuson J."/>
            <person name="Mondo S."/>
            <person name="Nolan M."/>
            <person name="Ohm R."/>
            <person name="Pangilinan J."/>
            <person name="Park H.-J."/>
            <person name="Ramirez L."/>
            <person name="Alfaro M."/>
            <person name="Sun H."/>
            <person name="Tritt A."/>
            <person name="Yoshinaga Y."/>
            <person name="Zwiers L.-H."/>
            <person name="Turgeon B."/>
            <person name="Goodwin S."/>
            <person name="Spatafora J."/>
            <person name="Crous P."/>
            <person name="Grigoriev I."/>
        </authorList>
    </citation>
    <scope>NUCLEOTIDE SEQUENCE</scope>
    <source>
        <strain evidence="3">CBS 116435</strain>
    </source>
</reference>
<feature type="region of interest" description="Disordered" evidence="1">
    <location>
        <begin position="365"/>
        <end position="432"/>
    </location>
</feature>
<feature type="transmembrane region" description="Helical" evidence="2">
    <location>
        <begin position="217"/>
        <end position="236"/>
    </location>
</feature>
<evidence type="ECO:0000256" key="2">
    <source>
        <dbReference type="SAM" id="Phobius"/>
    </source>
</evidence>
<feature type="compositionally biased region" description="Basic and acidic residues" evidence="1">
    <location>
        <begin position="765"/>
        <end position="794"/>
    </location>
</feature>
<sequence length="1007" mass="108316">MPPKGKRGTIPNQHDKRHEGGLAAPGKRVSKQRSNGNLNGLANGKPVQSVAPPPLPSSGLNQGFTFTHSKDSSADPTAQQPGNDYDLPTDGVARDRTGSDTSVGDIGPFGDMAAESGANETLPRDGPQAPAAYPPPAGNHAAGGLLAPLSMLVPFRPLYDAIAILTLLLILPTVVVNFFQAVFASLMFGPSSSSVASLSSMPKLKDMLNASNLGNPALFTIAVVDLLFYLGFLMVWKPLQDVLLDLSQVFMAISLSGAAATDEGPTYSIATCSLVVCVVHVLRYKAIHLTALDYLRSVIHKLDIPVDVGNIAVPSSFLSHQQSSDFGWLEGFLRGALGIHIVATGVTNIVRSSLAKANERNLNLPAITKTDPEAAAGAEQPQRSGSVLADGTQMPLPASSAGDGPAVRPSPTHRESKIRESSTKRKRKQAIRLQTQQPLWAAFASTKVTFAKESEKREAANDGREAVSKDTNTNAFFANSIQSTTTGRIWICELRDTEISCTVELSPEAADESVERMEEGMGLSAGIDKTKPFFVRLNGAVWSSVRILSGDGGGAGEGNETRSFRDYQAEICGLAPRSTYEVEVVGIATGRVLCSTSWITQPAQTPEQSAAAPTQPPHPTLRPSSPTTTLKQSIQSSEVKLSEIRAKAKKMKKDQKAANADIKKEIAALRSKMESSGGMDDRHRNRLTQIRQHKNQAEEAADDVKEQIAAFSELPPEEAADAESRRKVWQAAKDSRAAALKDFENGKAAADQDFSQVRNELATSEAKREKLNSRHAQKVKELEKAKSEQEEKKTAIQKHEMDRMQRQEQREGEEAQLRHHIGAMDAESQNLQQKGMESYSQILAMQNWSAQPPNFQGYSSPPTPEGAYATVNSNGNISPQMQNGFSSFGTHNFYPVQQPLPHPVPRGRSSSMLSQYSGFTDDADPYIYEAPPKQHSWPMQQPVNAMAAIPDTLERNNSEGSGYGPASGSASGSGGGTDSTASSSPRADAKPFVPTRMNPIGPPTMKR</sequence>
<keyword evidence="4" id="KW-1185">Reference proteome</keyword>
<keyword evidence="2" id="KW-1133">Transmembrane helix</keyword>
<feature type="compositionally biased region" description="Polar residues" evidence="1">
    <location>
        <begin position="58"/>
        <end position="67"/>
    </location>
</feature>
<feature type="region of interest" description="Disordered" evidence="1">
    <location>
        <begin position="604"/>
        <end position="638"/>
    </location>
</feature>
<protein>
    <recommendedName>
        <fullName evidence="5">Ubiquitination network signaling protein</fullName>
    </recommendedName>
</protein>
<feature type="transmembrane region" description="Helical" evidence="2">
    <location>
        <begin position="161"/>
        <end position="188"/>
    </location>
</feature>
<comment type="caution">
    <text evidence="3">The sequence shown here is derived from an EMBL/GenBank/DDBJ whole genome shotgun (WGS) entry which is preliminary data.</text>
</comment>